<proteinExistence type="predicted"/>
<protein>
    <submittedName>
        <fullName evidence="1">Uncharacterized protein</fullName>
    </submittedName>
</protein>
<name>A0A0E9XY91_ANGAN</name>
<accession>A0A0E9XY91</accession>
<dbReference type="AlphaFoldDB" id="A0A0E9XY91"/>
<reference evidence="1" key="2">
    <citation type="journal article" date="2015" name="Fish Shellfish Immunol.">
        <title>Early steps in the European eel (Anguilla anguilla)-Vibrio vulnificus interaction in the gills: Role of the RtxA13 toxin.</title>
        <authorList>
            <person name="Callol A."/>
            <person name="Pajuelo D."/>
            <person name="Ebbesson L."/>
            <person name="Teles M."/>
            <person name="MacKenzie S."/>
            <person name="Amaro C."/>
        </authorList>
    </citation>
    <scope>NUCLEOTIDE SEQUENCE</scope>
</reference>
<dbReference type="EMBL" id="GBXM01001782">
    <property type="protein sequence ID" value="JAI06796.1"/>
    <property type="molecule type" value="Transcribed_RNA"/>
</dbReference>
<organism evidence="1">
    <name type="scientific">Anguilla anguilla</name>
    <name type="common">European freshwater eel</name>
    <name type="synonym">Muraena anguilla</name>
    <dbReference type="NCBI Taxonomy" id="7936"/>
    <lineage>
        <taxon>Eukaryota</taxon>
        <taxon>Metazoa</taxon>
        <taxon>Chordata</taxon>
        <taxon>Craniata</taxon>
        <taxon>Vertebrata</taxon>
        <taxon>Euteleostomi</taxon>
        <taxon>Actinopterygii</taxon>
        <taxon>Neopterygii</taxon>
        <taxon>Teleostei</taxon>
        <taxon>Anguilliformes</taxon>
        <taxon>Anguillidae</taxon>
        <taxon>Anguilla</taxon>
    </lineage>
</organism>
<evidence type="ECO:0000313" key="1">
    <source>
        <dbReference type="EMBL" id="JAI06796.1"/>
    </source>
</evidence>
<reference evidence="1" key="1">
    <citation type="submission" date="2014-11" db="EMBL/GenBank/DDBJ databases">
        <authorList>
            <person name="Amaro Gonzalez C."/>
        </authorList>
    </citation>
    <scope>NUCLEOTIDE SEQUENCE</scope>
</reference>
<sequence>MLILFPGHIMACSVNETAVLLVICLPRLTT</sequence>